<reference evidence="5" key="2">
    <citation type="submission" date="2020-08" db="EMBL/GenBank/DDBJ databases">
        <authorList>
            <person name="Lai Q."/>
        </authorList>
    </citation>
    <scope>NUCLEOTIDE SEQUENCE</scope>
    <source>
        <strain evidence="5">S27-2</strain>
    </source>
</reference>
<dbReference type="PROSITE" id="PS50113">
    <property type="entry name" value="PAC"/>
    <property type="match status" value="1"/>
</dbReference>
<evidence type="ECO:0000313" key="5">
    <source>
        <dbReference type="EMBL" id="MBC3764826.1"/>
    </source>
</evidence>
<comment type="caution">
    <text evidence="5">The sequence shown here is derived from an EMBL/GenBank/DDBJ whole genome shotgun (WGS) entry which is preliminary data.</text>
</comment>
<dbReference type="InterPro" id="IPR029787">
    <property type="entry name" value="Nucleotide_cyclase"/>
</dbReference>
<dbReference type="SUPFAM" id="SSF55073">
    <property type="entry name" value="Nucleotide cyclase"/>
    <property type="match status" value="1"/>
</dbReference>
<dbReference type="InterPro" id="IPR000160">
    <property type="entry name" value="GGDEF_dom"/>
</dbReference>
<keyword evidence="6" id="KW-1185">Reference proteome</keyword>
<feature type="domain" description="PAS" evidence="2">
    <location>
        <begin position="140"/>
        <end position="210"/>
    </location>
</feature>
<dbReference type="SMART" id="SM00267">
    <property type="entry name" value="GGDEF"/>
    <property type="match status" value="1"/>
</dbReference>
<dbReference type="Gene3D" id="3.30.450.20">
    <property type="entry name" value="PAS domain"/>
    <property type="match status" value="2"/>
</dbReference>
<proteinExistence type="predicted"/>
<dbReference type="CDD" id="cd01949">
    <property type="entry name" value="GGDEF"/>
    <property type="match status" value="1"/>
</dbReference>
<dbReference type="Gene3D" id="3.30.70.270">
    <property type="match status" value="1"/>
</dbReference>
<dbReference type="Pfam" id="PF08448">
    <property type="entry name" value="PAS_4"/>
    <property type="match status" value="2"/>
</dbReference>
<gene>
    <name evidence="5" type="ORF">H8B19_02990</name>
</gene>
<dbReference type="SUPFAM" id="SSF55785">
    <property type="entry name" value="PYP-like sensor domain (PAS domain)"/>
    <property type="match status" value="2"/>
</dbReference>
<dbReference type="CDD" id="cd00130">
    <property type="entry name" value="PAS"/>
    <property type="match status" value="2"/>
</dbReference>
<comment type="cofactor">
    <cofactor evidence="1">
        <name>Mg(2+)</name>
        <dbReference type="ChEBI" id="CHEBI:18420"/>
    </cofactor>
</comment>
<feature type="domain" description="PAS" evidence="2">
    <location>
        <begin position="13"/>
        <end position="83"/>
    </location>
</feature>
<accession>A0A8J6M2V9</accession>
<feature type="domain" description="PAC" evidence="3">
    <location>
        <begin position="84"/>
        <end position="139"/>
    </location>
</feature>
<organism evidence="5 6">
    <name type="scientific">Neptunicella marina</name>
    <dbReference type="NCBI Taxonomy" id="2125989"/>
    <lineage>
        <taxon>Bacteria</taxon>
        <taxon>Pseudomonadati</taxon>
        <taxon>Pseudomonadota</taxon>
        <taxon>Gammaproteobacteria</taxon>
        <taxon>Alteromonadales</taxon>
        <taxon>Alteromonadaceae</taxon>
        <taxon>Neptunicella</taxon>
    </lineage>
</organism>
<dbReference type="Pfam" id="PF00990">
    <property type="entry name" value="GGDEF"/>
    <property type="match status" value="1"/>
</dbReference>
<evidence type="ECO:0000259" key="2">
    <source>
        <dbReference type="PROSITE" id="PS50112"/>
    </source>
</evidence>
<dbReference type="PANTHER" id="PTHR44757">
    <property type="entry name" value="DIGUANYLATE CYCLASE DGCP"/>
    <property type="match status" value="1"/>
</dbReference>
<dbReference type="InterPro" id="IPR000700">
    <property type="entry name" value="PAS-assoc_C"/>
</dbReference>
<dbReference type="InterPro" id="IPR000014">
    <property type="entry name" value="PAS"/>
</dbReference>
<dbReference type="InterPro" id="IPR013656">
    <property type="entry name" value="PAS_4"/>
</dbReference>
<dbReference type="Proteomes" id="UP000601768">
    <property type="component" value="Unassembled WGS sequence"/>
</dbReference>
<evidence type="ECO:0000256" key="1">
    <source>
        <dbReference type="ARBA" id="ARBA00001946"/>
    </source>
</evidence>
<dbReference type="FunFam" id="3.30.70.270:FF:000001">
    <property type="entry name" value="Diguanylate cyclase domain protein"/>
    <property type="match status" value="1"/>
</dbReference>
<dbReference type="RefSeq" id="WP_186505302.1">
    <property type="nucleotide sequence ID" value="NZ_JACNEP010000002.1"/>
</dbReference>
<dbReference type="SMART" id="SM00091">
    <property type="entry name" value="PAS"/>
    <property type="match status" value="2"/>
</dbReference>
<dbReference type="PROSITE" id="PS50887">
    <property type="entry name" value="GGDEF"/>
    <property type="match status" value="1"/>
</dbReference>
<name>A0A8J6M2V9_9ALTE</name>
<dbReference type="InterPro" id="IPR043128">
    <property type="entry name" value="Rev_trsase/Diguanyl_cyclase"/>
</dbReference>
<feature type="domain" description="GGDEF" evidence="4">
    <location>
        <begin position="296"/>
        <end position="425"/>
    </location>
</feature>
<dbReference type="GO" id="GO:0003824">
    <property type="term" value="F:catalytic activity"/>
    <property type="evidence" value="ECO:0007669"/>
    <property type="project" value="UniProtKB-ARBA"/>
</dbReference>
<reference evidence="5" key="1">
    <citation type="journal article" date="2018" name="Int. J. Syst. Evol. Microbiol.">
        <title>Neptunicella marina gen. nov., sp. nov., isolated from surface seawater.</title>
        <authorList>
            <person name="Liu X."/>
            <person name="Lai Q."/>
            <person name="Du Y."/>
            <person name="Zhang X."/>
            <person name="Liu Z."/>
            <person name="Sun F."/>
            <person name="Shao Z."/>
        </authorList>
    </citation>
    <scope>NUCLEOTIDE SEQUENCE</scope>
    <source>
        <strain evidence="5">S27-2</strain>
    </source>
</reference>
<evidence type="ECO:0000259" key="3">
    <source>
        <dbReference type="PROSITE" id="PS50113"/>
    </source>
</evidence>
<dbReference type="InterPro" id="IPR035965">
    <property type="entry name" value="PAS-like_dom_sf"/>
</dbReference>
<evidence type="ECO:0000313" key="6">
    <source>
        <dbReference type="Proteomes" id="UP000601768"/>
    </source>
</evidence>
<dbReference type="PROSITE" id="PS50112">
    <property type="entry name" value="PAS"/>
    <property type="match status" value="2"/>
</dbReference>
<evidence type="ECO:0000259" key="4">
    <source>
        <dbReference type="PROSITE" id="PS50887"/>
    </source>
</evidence>
<dbReference type="AlphaFoldDB" id="A0A8J6M2V9"/>
<dbReference type="InterPro" id="IPR052155">
    <property type="entry name" value="Biofilm_reg_signaling"/>
</dbReference>
<sequence>MPDKTHADAIQSQLLQLHATLDHVGAYVFTKDIQGRYTYANQKVCELFGVPLEQILGKKDDEFFDLEKYNQLAIHDQKVLQQGKKIEGEEVNRVGKSDELMTFWTVKSPLYDQQGNIIGLSGISTDITERRKMEQALRDQQVLLNTVLDNSDSYIYMKDKDCRFLYANSNVCQLFALPVDEIIGKQGSDILPKEVAENFDVLDRQVVQSGEKMYGEENFFDEDGHVRHYWSVKIPLFKHNEVYAFVGISTDITDIVKMKEDFKVMANTDSLTGICSRRYLIDCAKREIKRVQRNKKPLAVIIFDIDHFKTINDTCGHGSGDKTIKDIVNVCKAELREIDIFGRLGGDEFVVITPETAIEDAIGIAERLRNAVHSVKAASDKINISCSFGVADWKGEEFFDEWLFRADAALYNAKQSGRNCVKFQE</sequence>
<dbReference type="NCBIfam" id="TIGR00229">
    <property type="entry name" value="sensory_box"/>
    <property type="match status" value="2"/>
</dbReference>
<dbReference type="EMBL" id="JACNEP010000002">
    <property type="protein sequence ID" value="MBC3764826.1"/>
    <property type="molecule type" value="Genomic_DNA"/>
</dbReference>
<dbReference type="NCBIfam" id="TIGR00254">
    <property type="entry name" value="GGDEF"/>
    <property type="match status" value="1"/>
</dbReference>
<dbReference type="PANTHER" id="PTHR44757:SF2">
    <property type="entry name" value="BIOFILM ARCHITECTURE MAINTENANCE PROTEIN MBAA"/>
    <property type="match status" value="1"/>
</dbReference>
<protein>
    <submittedName>
        <fullName evidence="5">Sensor domain-containing diguanylate cyclase</fullName>
    </submittedName>
</protein>